<dbReference type="HOGENOM" id="CLU_017233_1_0_2"/>
<dbReference type="STRING" id="1459636.NTE_01837"/>
<dbReference type="KEGG" id="nev:NTE_01837"/>
<name>A0A075MSX9_9ARCH</name>
<dbReference type="PANTHER" id="PTHR12150">
    <property type="entry name" value="CLASS IV SAM-BINDING METHYLTRANSFERASE-RELATED"/>
    <property type="match status" value="1"/>
</dbReference>
<dbReference type="Gene3D" id="3.40.1280.10">
    <property type="match status" value="1"/>
</dbReference>
<accession>A0A075MSX9</accession>
<dbReference type="SUPFAM" id="SSF75217">
    <property type="entry name" value="alpha/beta knot"/>
    <property type="match status" value="1"/>
</dbReference>
<dbReference type="GeneID" id="41597601"/>
<proteinExistence type="predicted"/>
<dbReference type="CDD" id="cd18086">
    <property type="entry name" value="HsC9orf114-like"/>
    <property type="match status" value="1"/>
</dbReference>
<dbReference type="AlphaFoldDB" id="A0A075MSX9"/>
<dbReference type="OrthoDB" id="4144at2157"/>
<gene>
    <name evidence="1" type="ORF">NTE_01837</name>
</gene>
<dbReference type="InterPro" id="IPR003750">
    <property type="entry name" value="Put_MeTrfase-C9orf114-like"/>
</dbReference>
<dbReference type="EMBL" id="CP007174">
    <property type="protein sequence ID" value="AIF83897.1"/>
    <property type="molecule type" value="Genomic_DNA"/>
</dbReference>
<sequence length="280" mass="31460">MQNLWVAIPDSSLSDEQTKRDKSIKIAQFARACSIFRAKRIYIYHDPLSQFEKEDPILLRTVLRYLDTPQYLRKILYPKMTQLEFAGILHPIKAPHHRPAQDIKTVRAGDVRTGVIAKVKGALFVEAGLGSLVPFEGQGFEGKKVNVKFTQPYPNLRAVEATDHDISDYWGYEVKEVPSVVKLLSSSMEKTVAVITSRKGSYFKNVEVKLGERIRANENVLVVFGAPRHGVHEIIAKEGTNVRAEFVVNMFPNQATETVRLEEAILGTLAILNSSILSKN</sequence>
<dbReference type="InterPro" id="IPR029028">
    <property type="entry name" value="Alpha/beta_knot_MTases"/>
</dbReference>
<dbReference type="Pfam" id="PF02598">
    <property type="entry name" value="Methyltrn_RNA_3"/>
    <property type="match status" value="1"/>
</dbReference>
<dbReference type="Proteomes" id="UP000028194">
    <property type="component" value="Chromosome"/>
</dbReference>
<evidence type="ECO:0008006" key="3">
    <source>
        <dbReference type="Google" id="ProtNLM"/>
    </source>
</evidence>
<dbReference type="InterPro" id="IPR012340">
    <property type="entry name" value="NA-bd_OB-fold"/>
</dbReference>
<protein>
    <recommendedName>
        <fullName evidence="3">RNA-binding protein</fullName>
    </recommendedName>
</protein>
<keyword evidence="2" id="KW-1185">Reference proteome</keyword>
<dbReference type="RefSeq" id="WP_148700585.1">
    <property type="nucleotide sequence ID" value="NZ_CP007174.1"/>
</dbReference>
<reference evidence="1 2" key="1">
    <citation type="journal article" date="2014" name="PLoS ONE">
        <title>Genome Sequence of Candidatus Nitrososphaera evergladensis from Group I.1b Enriched from Everglades Soil Reveals Novel Genomic Features of the Ammonia-Oxidizing Archaea.</title>
        <authorList>
            <person name="Zhalnina K.V."/>
            <person name="Dias R."/>
            <person name="Leonard M.T."/>
            <person name="Dorr de Quadros P."/>
            <person name="Camargo F.A."/>
            <person name="Drew J.C."/>
            <person name="Farmerie W.G."/>
            <person name="Daroub S.H."/>
            <person name="Triplett E.W."/>
        </authorList>
    </citation>
    <scope>NUCLEOTIDE SEQUENCE [LARGE SCALE GENOMIC DNA]</scope>
    <source>
        <strain evidence="1 2">SR1</strain>
    </source>
</reference>
<organism evidence="1 2">
    <name type="scientific">Candidatus Nitrososphaera evergladensis SR1</name>
    <dbReference type="NCBI Taxonomy" id="1459636"/>
    <lineage>
        <taxon>Archaea</taxon>
        <taxon>Nitrososphaerota</taxon>
        <taxon>Nitrososphaeria</taxon>
        <taxon>Nitrososphaerales</taxon>
        <taxon>Nitrososphaeraceae</taxon>
        <taxon>Nitrososphaera</taxon>
    </lineage>
</organism>
<dbReference type="InterPro" id="IPR029026">
    <property type="entry name" value="tRNA_m1G_MTases_N"/>
</dbReference>
<dbReference type="Gene3D" id="2.40.50.140">
    <property type="entry name" value="Nucleic acid-binding proteins"/>
    <property type="match status" value="1"/>
</dbReference>
<evidence type="ECO:0000313" key="2">
    <source>
        <dbReference type="Proteomes" id="UP000028194"/>
    </source>
</evidence>
<dbReference type="eggNOG" id="arCOG04069">
    <property type="taxonomic scope" value="Archaea"/>
</dbReference>
<dbReference type="PANTHER" id="PTHR12150:SF13">
    <property type="entry name" value="METHYLTRANSFERASE C9ORF114-RELATED"/>
    <property type="match status" value="1"/>
</dbReference>
<evidence type="ECO:0000313" key="1">
    <source>
        <dbReference type="EMBL" id="AIF83897.1"/>
    </source>
</evidence>